<dbReference type="SUPFAM" id="SSF81901">
    <property type="entry name" value="HCP-like"/>
    <property type="match status" value="1"/>
</dbReference>
<dbReference type="EMBL" id="JNBR01000677">
    <property type="protein sequence ID" value="OQR90062.1"/>
    <property type="molecule type" value="Genomic_DNA"/>
</dbReference>
<dbReference type="OrthoDB" id="2423701at2759"/>
<dbReference type="Proteomes" id="UP000243579">
    <property type="component" value="Unassembled WGS sequence"/>
</dbReference>
<gene>
    <name evidence="2" type="ORF">ACHHYP_05850</name>
</gene>
<keyword evidence="1" id="KW-0802">TPR repeat</keyword>
<organism evidence="2 3">
    <name type="scientific">Achlya hypogyna</name>
    <name type="common">Oomycete</name>
    <name type="synonym">Protoachlya hypogyna</name>
    <dbReference type="NCBI Taxonomy" id="1202772"/>
    <lineage>
        <taxon>Eukaryota</taxon>
        <taxon>Sar</taxon>
        <taxon>Stramenopiles</taxon>
        <taxon>Oomycota</taxon>
        <taxon>Saprolegniomycetes</taxon>
        <taxon>Saprolegniales</taxon>
        <taxon>Achlyaceae</taxon>
        <taxon>Achlya</taxon>
    </lineage>
</organism>
<sequence length="445" mass="48125">MTHTKIFTVSLGSSPTRTRSSSGDLSSIANTDDSNLREAAASGQLSALVRLGGLLIQTAGAHVEGFAHTLAAARRGAWEAQILLAQLCALGHGCPRDKPLALRWLKRARLHNTAIPTTDIAMTKYSIAIGEQVVAMERREGWSARDASLATRIARFESRHDAARFHDIFAETQGLAAQGSATAMAFVTAYATLREASRCVEDGDDRACVALVRQAHSHWDPIDMPFEVQLELFQAATRRLREAPSDVDALFAHGVCSPTAVPATFWLHCTALHPAVAAFQHKLGIAYASLGQYEGALRAFSKAIGNSIDHLSNQALQWRYERAACLRRLATAGRASHAAAIDAYKGFLKVAPRDHPKTPEASYALALLFAAVCSPRSARATYRTGLEAEAYRLPCVVPLTSSSKAIVSKYLQHTGNDPVEEPANHASRGPPMALSLLHRMHRLPC</sequence>
<keyword evidence="3" id="KW-1185">Reference proteome</keyword>
<comment type="caution">
    <text evidence="2">The sequence shown here is derived from an EMBL/GenBank/DDBJ whole genome shotgun (WGS) entry which is preliminary data.</text>
</comment>
<accession>A0A1V9YWI3</accession>
<dbReference type="AlphaFoldDB" id="A0A1V9YWI3"/>
<dbReference type="PROSITE" id="PS50005">
    <property type="entry name" value="TPR"/>
    <property type="match status" value="1"/>
</dbReference>
<feature type="repeat" description="TPR" evidence="1">
    <location>
        <begin position="277"/>
        <end position="310"/>
    </location>
</feature>
<evidence type="ECO:0000256" key="1">
    <source>
        <dbReference type="PROSITE-ProRule" id="PRU00339"/>
    </source>
</evidence>
<dbReference type="SUPFAM" id="SSF48452">
    <property type="entry name" value="TPR-like"/>
    <property type="match status" value="1"/>
</dbReference>
<reference evidence="2 3" key="1">
    <citation type="journal article" date="2014" name="Genome Biol. Evol.">
        <title>The secreted proteins of Achlya hypogyna and Thraustotheca clavata identify the ancestral oomycete secretome and reveal gene acquisitions by horizontal gene transfer.</title>
        <authorList>
            <person name="Misner I."/>
            <person name="Blouin N."/>
            <person name="Leonard G."/>
            <person name="Richards T.A."/>
            <person name="Lane C.E."/>
        </authorList>
    </citation>
    <scope>NUCLEOTIDE SEQUENCE [LARGE SCALE GENOMIC DNA]</scope>
    <source>
        <strain evidence="2 3">ATCC 48635</strain>
    </source>
</reference>
<dbReference type="Gene3D" id="1.25.40.10">
    <property type="entry name" value="Tetratricopeptide repeat domain"/>
    <property type="match status" value="2"/>
</dbReference>
<protein>
    <submittedName>
        <fullName evidence="2">Uncharacterized protein</fullName>
    </submittedName>
</protein>
<evidence type="ECO:0000313" key="2">
    <source>
        <dbReference type="EMBL" id="OQR90062.1"/>
    </source>
</evidence>
<dbReference type="InterPro" id="IPR011990">
    <property type="entry name" value="TPR-like_helical_dom_sf"/>
</dbReference>
<dbReference type="STRING" id="1202772.A0A1V9YWI3"/>
<name>A0A1V9YWI3_ACHHY</name>
<proteinExistence type="predicted"/>
<evidence type="ECO:0000313" key="3">
    <source>
        <dbReference type="Proteomes" id="UP000243579"/>
    </source>
</evidence>
<dbReference type="InterPro" id="IPR019734">
    <property type="entry name" value="TPR_rpt"/>
</dbReference>